<sequence length="49" mass="5728">MKTAKYFLAAFRREVALNITDKKNQETQQYRNFNNVIKKELNAPDPAVV</sequence>
<reference evidence="1" key="1">
    <citation type="submission" date="2019-08" db="EMBL/GenBank/DDBJ databases">
        <authorList>
            <person name="Kucharzyk K."/>
            <person name="Murdoch R.W."/>
            <person name="Higgins S."/>
            <person name="Loffler F."/>
        </authorList>
    </citation>
    <scope>NUCLEOTIDE SEQUENCE</scope>
</reference>
<organism evidence="1">
    <name type="scientific">bioreactor metagenome</name>
    <dbReference type="NCBI Taxonomy" id="1076179"/>
    <lineage>
        <taxon>unclassified sequences</taxon>
        <taxon>metagenomes</taxon>
        <taxon>ecological metagenomes</taxon>
    </lineage>
</organism>
<evidence type="ECO:0000313" key="1">
    <source>
        <dbReference type="EMBL" id="MPM43847.1"/>
    </source>
</evidence>
<name>A0A644ZSW7_9ZZZZ</name>
<comment type="caution">
    <text evidence="1">The sequence shown here is derived from an EMBL/GenBank/DDBJ whole genome shotgun (WGS) entry which is preliminary data.</text>
</comment>
<proteinExistence type="predicted"/>
<dbReference type="EMBL" id="VSSQ01010255">
    <property type="protein sequence ID" value="MPM43847.1"/>
    <property type="molecule type" value="Genomic_DNA"/>
</dbReference>
<gene>
    <name evidence="1" type="ORF">SDC9_90524</name>
</gene>
<accession>A0A644ZSW7</accession>
<protein>
    <submittedName>
        <fullName evidence="1">Uncharacterized protein</fullName>
    </submittedName>
</protein>
<dbReference type="AlphaFoldDB" id="A0A644ZSW7"/>